<proteinExistence type="predicted"/>
<dbReference type="CDD" id="cd06588">
    <property type="entry name" value="PhnB_like"/>
    <property type="match status" value="1"/>
</dbReference>
<feature type="domain" description="Glyoxalase/fosfomycin resistance/dioxygenase" evidence="1">
    <location>
        <begin position="12"/>
        <end position="131"/>
    </location>
</feature>
<sequence length="138" mass="15622">MNNTQLDIYVNYPGNCQEAFRFYEEHLNGKITMMMTHAQAPDQNSMLPADWKNAILHARIAIGNTTLMGADIPGAEPMRSAYLTLRFDTAAAAEQAYALLSDGGQIFMKMEETFFASRFAMLRDKFGTSWMLLHETKK</sequence>
<reference evidence="2 3" key="1">
    <citation type="submission" date="2018-08" db="EMBL/GenBank/DDBJ databases">
        <title>Chitinophaga sp. K20C18050901, a novel bacterium isolated from forest soil.</title>
        <authorList>
            <person name="Wang C."/>
        </authorList>
    </citation>
    <scope>NUCLEOTIDE SEQUENCE [LARGE SCALE GENOMIC DNA]</scope>
    <source>
        <strain evidence="2 3">K20C18050901</strain>
    </source>
</reference>
<dbReference type="EMBL" id="QTJV01000018">
    <property type="protein sequence ID" value="RFM30929.1"/>
    <property type="molecule type" value="Genomic_DNA"/>
</dbReference>
<dbReference type="OrthoDB" id="9806473at2"/>
<accession>A0A3E1NSK4</accession>
<dbReference type="Pfam" id="PF00903">
    <property type="entry name" value="Glyoxalase"/>
    <property type="match status" value="1"/>
</dbReference>
<dbReference type="InterPro" id="IPR029068">
    <property type="entry name" value="Glyas_Bleomycin-R_OHBP_Dase"/>
</dbReference>
<dbReference type="InterPro" id="IPR004360">
    <property type="entry name" value="Glyas_Fos-R_dOase_dom"/>
</dbReference>
<comment type="caution">
    <text evidence="2">The sequence shown here is derived from an EMBL/GenBank/DDBJ whole genome shotgun (WGS) entry which is preliminary data.</text>
</comment>
<keyword evidence="3" id="KW-1185">Reference proteome</keyword>
<dbReference type="RefSeq" id="WP_116857473.1">
    <property type="nucleotide sequence ID" value="NZ_QTJV01000018.1"/>
</dbReference>
<evidence type="ECO:0000313" key="3">
    <source>
        <dbReference type="Proteomes" id="UP000261174"/>
    </source>
</evidence>
<dbReference type="Proteomes" id="UP000261174">
    <property type="component" value="Unassembled WGS sequence"/>
</dbReference>
<dbReference type="InterPro" id="IPR028973">
    <property type="entry name" value="PhnB-like"/>
</dbReference>
<dbReference type="PANTHER" id="PTHR33990">
    <property type="entry name" value="PROTEIN YJDN-RELATED"/>
    <property type="match status" value="1"/>
</dbReference>
<name>A0A3E1NSK4_9BACT</name>
<dbReference type="SUPFAM" id="SSF54593">
    <property type="entry name" value="Glyoxalase/Bleomycin resistance protein/Dihydroxybiphenyl dioxygenase"/>
    <property type="match status" value="1"/>
</dbReference>
<evidence type="ECO:0000313" key="2">
    <source>
        <dbReference type="EMBL" id="RFM30929.1"/>
    </source>
</evidence>
<gene>
    <name evidence="2" type="ORF">DXN04_31865</name>
</gene>
<organism evidence="2 3">
    <name type="scientific">Chitinophaga silvisoli</name>
    <dbReference type="NCBI Taxonomy" id="2291814"/>
    <lineage>
        <taxon>Bacteria</taxon>
        <taxon>Pseudomonadati</taxon>
        <taxon>Bacteroidota</taxon>
        <taxon>Chitinophagia</taxon>
        <taxon>Chitinophagales</taxon>
        <taxon>Chitinophagaceae</taxon>
        <taxon>Chitinophaga</taxon>
    </lineage>
</organism>
<protein>
    <submittedName>
        <fullName evidence="2">VOC family protein</fullName>
    </submittedName>
</protein>
<evidence type="ECO:0000259" key="1">
    <source>
        <dbReference type="Pfam" id="PF00903"/>
    </source>
</evidence>
<dbReference type="Gene3D" id="3.10.180.10">
    <property type="entry name" value="2,3-Dihydroxybiphenyl 1,2-Dioxygenase, domain 1"/>
    <property type="match status" value="1"/>
</dbReference>
<dbReference type="PANTHER" id="PTHR33990:SF1">
    <property type="entry name" value="PROTEIN YJDN"/>
    <property type="match status" value="1"/>
</dbReference>
<dbReference type="AlphaFoldDB" id="A0A3E1NSK4"/>